<gene>
    <name evidence="1" type="ORF">PIB30_090081</name>
</gene>
<evidence type="ECO:0000313" key="1">
    <source>
        <dbReference type="EMBL" id="MED6225051.1"/>
    </source>
</evidence>
<sequence>MESHHSPVTGNAEWVASKPTVLSSLLSTSLSASFRSYLAYVWFSVLPGSLSHHHVPPSKALCHHWPPLKNSSIQLKLEKERKTLKGQVYHHERKVEVFRQELVAAESTLSVKDSELTALKNNLRELEEFREIKEVLN</sequence>
<evidence type="ECO:0000313" key="2">
    <source>
        <dbReference type="Proteomes" id="UP001341840"/>
    </source>
</evidence>
<name>A0ABU6ZSS2_9FABA</name>
<dbReference type="EMBL" id="JASCZI010273578">
    <property type="protein sequence ID" value="MED6225051.1"/>
    <property type="molecule type" value="Genomic_DNA"/>
</dbReference>
<keyword evidence="2" id="KW-1185">Reference proteome</keyword>
<reference evidence="1 2" key="1">
    <citation type="journal article" date="2023" name="Plants (Basel)">
        <title>Bridging the Gap: Combining Genomics and Transcriptomics Approaches to Understand Stylosanthes scabra, an Orphan Legume from the Brazilian Caatinga.</title>
        <authorList>
            <person name="Ferreira-Neto J.R.C."/>
            <person name="da Silva M.D."/>
            <person name="Binneck E."/>
            <person name="de Melo N.F."/>
            <person name="da Silva R.H."/>
            <person name="de Melo A.L.T.M."/>
            <person name="Pandolfi V."/>
            <person name="Bustamante F.O."/>
            <person name="Brasileiro-Vidal A.C."/>
            <person name="Benko-Iseppon A.M."/>
        </authorList>
    </citation>
    <scope>NUCLEOTIDE SEQUENCE [LARGE SCALE GENOMIC DNA]</scope>
    <source>
        <tissue evidence="1">Leaves</tissue>
    </source>
</reference>
<proteinExistence type="predicted"/>
<protein>
    <submittedName>
        <fullName evidence="1">Uncharacterized protein</fullName>
    </submittedName>
</protein>
<organism evidence="1 2">
    <name type="scientific">Stylosanthes scabra</name>
    <dbReference type="NCBI Taxonomy" id="79078"/>
    <lineage>
        <taxon>Eukaryota</taxon>
        <taxon>Viridiplantae</taxon>
        <taxon>Streptophyta</taxon>
        <taxon>Embryophyta</taxon>
        <taxon>Tracheophyta</taxon>
        <taxon>Spermatophyta</taxon>
        <taxon>Magnoliopsida</taxon>
        <taxon>eudicotyledons</taxon>
        <taxon>Gunneridae</taxon>
        <taxon>Pentapetalae</taxon>
        <taxon>rosids</taxon>
        <taxon>fabids</taxon>
        <taxon>Fabales</taxon>
        <taxon>Fabaceae</taxon>
        <taxon>Papilionoideae</taxon>
        <taxon>50 kb inversion clade</taxon>
        <taxon>dalbergioids sensu lato</taxon>
        <taxon>Dalbergieae</taxon>
        <taxon>Pterocarpus clade</taxon>
        <taxon>Stylosanthes</taxon>
    </lineage>
</organism>
<accession>A0ABU6ZSS2</accession>
<comment type="caution">
    <text evidence="1">The sequence shown here is derived from an EMBL/GenBank/DDBJ whole genome shotgun (WGS) entry which is preliminary data.</text>
</comment>
<dbReference type="Proteomes" id="UP001341840">
    <property type="component" value="Unassembled WGS sequence"/>
</dbReference>